<dbReference type="InParanoid" id="D8LUW4"/>
<keyword evidence="1" id="KW-0472">Membrane</keyword>
<dbReference type="OMA" id="NSHYHRI"/>
<accession>D8LUW4</accession>
<evidence type="ECO:0000256" key="1">
    <source>
        <dbReference type="SAM" id="Phobius"/>
    </source>
</evidence>
<evidence type="ECO:0000313" key="2">
    <source>
        <dbReference type="EMBL" id="CBK19603.2"/>
    </source>
</evidence>
<protein>
    <recommendedName>
        <fullName evidence="4">Phosphatidate cytidylyltransferase</fullName>
    </recommendedName>
</protein>
<dbReference type="GeneID" id="24922139"/>
<evidence type="ECO:0008006" key="4">
    <source>
        <dbReference type="Google" id="ProtNLM"/>
    </source>
</evidence>
<proteinExistence type="predicted"/>
<feature type="transmembrane region" description="Helical" evidence="1">
    <location>
        <begin position="6"/>
        <end position="27"/>
    </location>
</feature>
<dbReference type="Proteomes" id="UP000008312">
    <property type="component" value="Unassembled WGS sequence"/>
</dbReference>
<dbReference type="EMBL" id="FN668638">
    <property type="protein sequence ID" value="CBK19603.2"/>
    <property type="molecule type" value="Genomic_DNA"/>
</dbReference>
<feature type="transmembrane region" description="Helical" evidence="1">
    <location>
        <begin position="162"/>
        <end position="184"/>
    </location>
</feature>
<feature type="transmembrane region" description="Helical" evidence="1">
    <location>
        <begin position="62"/>
        <end position="81"/>
    </location>
</feature>
<feature type="transmembrane region" description="Helical" evidence="1">
    <location>
        <begin position="39"/>
        <end position="56"/>
    </location>
</feature>
<dbReference type="AlphaFoldDB" id="D8LUW4"/>
<keyword evidence="1" id="KW-0812">Transmembrane</keyword>
<keyword evidence="1" id="KW-1133">Transmembrane helix</keyword>
<evidence type="ECO:0000313" key="3">
    <source>
        <dbReference type="Proteomes" id="UP000008312"/>
    </source>
</evidence>
<dbReference type="RefSeq" id="XP_012893651.1">
    <property type="nucleotide sequence ID" value="XM_013038197.1"/>
</dbReference>
<dbReference type="OrthoDB" id="5673at2759"/>
<name>D8LUW4_BLAHO</name>
<keyword evidence="3" id="KW-1185">Reference proteome</keyword>
<reference evidence="2" key="1">
    <citation type="submission" date="2010-02" db="EMBL/GenBank/DDBJ databases">
        <title>Sequencing and annotation of the Blastocystis hominis genome.</title>
        <authorList>
            <person name="Wincker P."/>
        </authorList>
    </citation>
    <scope>NUCLEOTIDE SEQUENCE</scope>
    <source>
        <strain evidence="2">Singapore isolate B</strain>
    </source>
</reference>
<gene>
    <name evidence="2" type="ORF">GSBLH_T00006014001</name>
</gene>
<organism evidence="2">
    <name type="scientific">Blastocystis hominis</name>
    <dbReference type="NCBI Taxonomy" id="12968"/>
    <lineage>
        <taxon>Eukaryota</taxon>
        <taxon>Sar</taxon>
        <taxon>Stramenopiles</taxon>
        <taxon>Bigyra</taxon>
        <taxon>Opalozoa</taxon>
        <taxon>Opalinata</taxon>
        <taxon>Blastocystidae</taxon>
        <taxon>Blastocystis</taxon>
    </lineage>
</organism>
<sequence length="190" mass="21275">MVATPLPPIIETAILSLCVCLPIIAIRKFKWVSSATSRKLLHICMAPVYILCWSIFPDDNSGMYQAMLIPLAFTIVFWVIGKGFVKVDMVTDSMSRSGVASELVGGPVHYGVCISLATLFYWKRVECLYSILPIAFGDGFSAFFGPNVPGNRFLPWNPSKTWFGLASFVFFSWISLVFYNWMILKCVSKC</sequence>